<gene>
    <name evidence="1" type="ORF">M1O15_22900</name>
</gene>
<organism evidence="1 2">
    <name type="scientific">Streptomyces lichenis</name>
    <dbReference type="NCBI Taxonomy" id="2306967"/>
    <lineage>
        <taxon>Bacteria</taxon>
        <taxon>Bacillati</taxon>
        <taxon>Actinomycetota</taxon>
        <taxon>Actinomycetes</taxon>
        <taxon>Kitasatosporales</taxon>
        <taxon>Streptomycetaceae</taxon>
        <taxon>Streptomyces</taxon>
    </lineage>
</organism>
<name>A0ABT0IFT6_9ACTN</name>
<accession>A0ABT0IFT6</accession>
<evidence type="ECO:0000313" key="1">
    <source>
        <dbReference type="EMBL" id="MCK8680195.1"/>
    </source>
</evidence>
<evidence type="ECO:0000313" key="2">
    <source>
        <dbReference type="Proteomes" id="UP001522868"/>
    </source>
</evidence>
<comment type="caution">
    <text evidence="1">The sequence shown here is derived from an EMBL/GenBank/DDBJ whole genome shotgun (WGS) entry which is preliminary data.</text>
</comment>
<dbReference type="EMBL" id="JALPTH010000024">
    <property type="protein sequence ID" value="MCK8680195.1"/>
    <property type="molecule type" value="Genomic_DNA"/>
</dbReference>
<reference evidence="1 2" key="1">
    <citation type="submission" date="2022-04" db="EMBL/GenBank/DDBJ databases">
        <title>Streptomyces sp. nov. LCR6-01 isolated from Lichen of Dirinaria sp.</title>
        <authorList>
            <person name="Kanchanasin P."/>
            <person name="Tanasupawat S."/>
            <person name="Phongsopitanun W."/>
        </authorList>
    </citation>
    <scope>NUCLEOTIDE SEQUENCE [LARGE SCALE GENOMIC DNA]</scope>
    <source>
        <strain evidence="1 2">LCR6-01</strain>
    </source>
</reference>
<sequence length="110" mass="11963">MADGDDWARPKAAVALWSITGEPEPSASVLEGCLADVAEGGDSYGLFHEALRALARIGTVSPEARSLLRTVRNSDRRLSTYRDYRAFLDDELIRSAIDEVLALDARPSEG</sequence>
<protein>
    <submittedName>
        <fullName evidence="1">Uncharacterized protein</fullName>
    </submittedName>
</protein>
<proteinExistence type="predicted"/>
<dbReference type="Proteomes" id="UP001522868">
    <property type="component" value="Unassembled WGS sequence"/>
</dbReference>
<keyword evidence="2" id="KW-1185">Reference proteome</keyword>
<dbReference type="RefSeq" id="WP_248636010.1">
    <property type="nucleotide sequence ID" value="NZ_JALPTH010000024.1"/>
</dbReference>